<reference evidence="2" key="1">
    <citation type="submission" date="2022-12" db="EMBL/GenBank/DDBJ databases">
        <authorList>
            <person name="Petersen C."/>
        </authorList>
    </citation>
    <scope>NUCLEOTIDE SEQUENCE</scope>
    <source>
        <strain evidence="2">IBT 29495</strain>
    </source>
</reference>
<evidence type="ECO:0000313" key="2">
    <source>
        <dbReference type="EMBL" id="KAJ5496158.1"/>
    </source>
</evidence>
<dbReference type="Proteomes" id="UP001149954">
    <property type="component" value="Unassembled WGS sequence"/>
</dbReference>
<evidence type="ECO:0000256" key="1">
    <source>
        <dbReference type="SAM" id="SignalP"/>
    </source>
</evidence>
<dbReference type="AlphaFoldDB" id="A0A9W9XNB2"/>
<name>A0A9W9XNB2_9EURO</name>
<sequence length="67" mass="7533">MHSVVFYLLVSFKAPAAPIPTPIVYIEENNDSLFGPFPSNYKPRYTISNLACLVLTSEFEDIYDSVS</sequence>
<accession>A0A9W9XNB2</accession>
<evidence type="ECO:0000313" key="3">
    <source>
        <dbReference type="Proteomes" id="UP001149954"/>
    </source>
</evidence>
<keyword evidence="3" id="KW-1185">Reference proteome</keyword>
<dbReference type="EMBL" id="JAPWDS010000005">
    <property type="protein sequence ID" value="KAJ5496158.1"/>
    <property type="molecule type" value="Genomic_DNA"/>
</dbReference>
<gene>
    <name evidence="2" type="ORF">N7463_008145</name>
</gene>
<protein>
    <submittedName>
        <fullName evidence="2">Uncharacterized protein</fullName>
    </submittedName>
</protein>
<organism evidence="2 3">
    <name type="scientific">Penicillium fimorum</name>
    <dbReference type="NCBI Taxonomy" id="1882269"/>
    <lineage>
        <taxon>Eukaryota</taxon>
        <taxon>Fungi</taxon>
        <taxon>Dikarya</taxon>
        <taxon>Ascomycota</taxon>
        <taxon>Pezizomycotina</taxon>
        <taxon>Eurotiomycetes</taxon>
        <taxon>Eurotiomycetidae</taxon>
        <taxon>Eurotiales</taxon>
        <taxon>Aspergillaceae</taxon>
        <taxon>Penicillium</taxon>
    </lineage>
</organism>
<reference evidence="2" key="2">
    <citation type="journal article" date="2023" name="IMA Fungus">
        <title>Comparative genomic study of the Penicillium genus elucidates a diverse pangenome and 15 lateral gene transfer events.</title>
        <authorList>
            <person name="Petersen C."/>
            <person name="Sorensen T."/>
            <person name="Nielsen M.R."/>
            <person name="Sondergaard T.E."/>
            <person name="Sorensen J.L."/>
            <person name="Fitzpatrick D.A."/>
            <person name="Frisvad J.C."/>
            <person name="Nielsen K.L."/>
        </authorList>
    </citation>
    <scope>NUCLEOTIDE SEQUENCE</scope>
    <source>
        <strain evidence="2">IBT 29495</strain>
    </source>
</reference>
<feature type="chain" id="PRO_5040765695" evidence="1">
    <location>
        <begin position="17"/>
        <end position="67"/>
    </location>
</feature>
<comment type="caution">
    <text evidence="2">The sequence shown here is derived from an EMBL/GenBank/DDBJ whole genome shotgun (WGS) entry which is preliminary data.</text>
</comment>
<proteinExistence type="predicted"/>
<feature type="signal peptide" evidence="1">
    <location>
        <begin position="1"/>
        <end position="16"/>
    </location>
</feature>
<keyword evidence="1" id="KW-0732">Signal</keyword>